<dbReference type="PATRIC" id="fig|1288963.3.peg.3909"/>
<dbReference type="RefSeq" id="WP_010856044.1">
    <property type="nucleotide sequence ID" value="NZ_AQHR01000104.1"/>
</dbReference>
<keyword evidence="3" id="KW-1185">Reference proteome</keyword>
<dbReference type="Proteomes" id="UP000013909">
    <property type="component" value="Unassembled WGS sequence"/>
</dbReference>
<reference evidence="2 3" key="1">
    <citation type="submission" date="2013-02" db="EMBL/GenBank/DDBJ databases">
        <title>A novel strain isolated from Lonar lake, Maharashtra, India.</title>
        <authorList>
            <person name="Singh A."/>
        </authorList>
    </citation>
    <scope>NUCLEOTIDE SEQUENCE [LARGE SCALE GENOMIC DNA]</scope>
    <source>
        <strain evidence="2 3">AK24</strain>
    </source>
</reference>
<comment type="caution">
    <text evidence="2">The sequence shown here is derived from an EMBL/GenBank/DDBJ whole genome shotgun (WGS) entry which is preliminary data.</text>
</comment>
<dbReference type="InterPro" id="IPR029010">
    <property type="entry name" value="ThuA-like"/>
</dbReference>
<dbReference type="STRING" id="1232681.ADIS_3917"/>
<proteinExistence type="predicted"/>
<feature type="domain" description="ThuA-like" evidence="1">
    <location>
        <begin position="107"/>
        <end position="306"/>
    </location>
</feature>
<dbReference type="AlphaFoldDB" id="R7ZNA0"/>
<accession>R7ZNA0</accession>
<dbReference type="OrthoDB" id="189183at2"/>
<sequence length="345" mass="38450">MKNLKREAVNSRSLTLLALAMLLSVCTGYAQHGELWLEYAGGQGPGKGKKIVLISGDDEYRSEEGMPMLAKILSTHHGFDTKVLFAIDPEKKEIIPNYKSNIPGLHFLADADLVIMLIRFRELPDEQMKFIDDYIQAGKPIIGLRTSTHAFNYGKDNQSKYRKYHWMASEAGWEKGFGKRILGETWVAHHGHHAVEGTRAMIDGLSHSSKHPILRGVKDIWVASDVYTVNGLGDDAEVLVHGAVTHGMTADTPINWEKALMPIAWTQTYTSDAGNSGKVFTSTMGASVDLESADLRKLVVNAAYWCLNMSHLITENTKVDYVGAYNPTMFGFDNWRRGMKVADFK</sequence>
<evidence type="ECO:0000259" key="1">
    <source>
        <dbReference type="Pfam" id="PF06283"/>
    </source>
</evidence>
<evidence type="ECO:0000313" key="2">
    <source>
        <dbReference type="EMBL" id="EON75514.1"/>
    </source>
</evidence>
<gene>
    <name evidence="2" type="ORF">ADIS_3917</name>
</gene>
<dbReference type="InterPro" id="IPR029062">
    <property type="entry name" value="Class_I_gatase-like"/>
</dbReference>
<organism evidence="2 3">
    <name type="scientific">Lunatimonas lonarensis</name>
    <dbReference type="NCBI Taxonomy" id="1232681"/>
    <lineage>
        <taxon>Bacteria</taxon>
        <taxon>Pseudomonadati</taxon>
        <taxon>Bacteroidota</taxon>
        <taxon>Cytophagia</taxon>
        <taxon>Cytophagales</taxon>
        <taxon>Cyclobacteriaceae</taxon>
    </lineage>
</organism>
<protein>
    <recommendedName>
        <fullName evidence="1">ThuA-like domain-containing protein</fullName>
    </recommendedName>
</protein>
<dbReference type="EMBL" id="AQHR01000104">
    <property type="protein sequence ID" value="EON75514.1"/>
    <property type="molecule type" value="Genomic_DNA"/>
</dbReference>
<dbReference type="Pfam" id="PF06283">
    <property type="entry name" value="ThuA"/>
    <property type="match status" value="1"/>
</dbReference>
<evidence type="ECO:0000313" key="3">
    <source>
        <dbReference type="Proteomes" id="UP000013909"/>
    </source>
</evidence>
<dbReference type="Gene3D" id="3.40.50.880">
    <property type="match status" value="1"/>
</dbReference>
<dbReference type="SUPFAM" id="SSF52317">
    <property type="entry name" value="Class I glutamine amidotransferase-like"/>
    <property type="match status" value="1"/>
</dbReference>
<name>R7ZNA0_9BACT</name>